<dbReference type="GO" id="GO:0008756">
    <property type="term" value="F:o-succinylbenzoate-CoA ligase activity"/>
    <property type="evidence" value="ECO:0007669"/>
    <property type="project" value="UniProtKB-EC"/>
</dbReference>
<gene>
    <name evidence="3" type="primary">menE</name>
    <name evidence="3" type="ORF">CGLAU_01460</name>
</gene>
<dbReference type="KEGG" id="cgv:CGLAU_01460"/>
<accession>A0A1Q2HTW9</accession>
<organism evidence="3 4">
    <name type="scientific">Corynebacterium glaucum</name>
    <dbReference type="NCBI Taxonomy" id="187491"/>
    <lineage>
        <taxon>Bacteria</taxon>
        <taxon>Bacillati</taxon>
        <taxon>Actinomycetota</taxon>
        <taxon>Actinomycetes</taxon>
        <taxon>Mycobacteriales</taxon>
        <taxon>Corynebacteriaceae</taxon>
        <taxon>Corynebacterium</taxon>
    </lineage>
</organism>
<dbReference type="OrthoDB" id="9803968at2"/>
<dbReference type="InterPro" id="IPR025110">
    <property type="entry name" value="AMP-bd_C"/>
</dbReference>
<dbReference type="Gene3D" id="3.30.300.30">
    <property type="match status" value="1"/>
</dbReference>
<dbReference type="InterPro" id="IPR045851">
    <property type="entry name" value="AMP-bd_C_sf"/>
</dbReference>
<dbReference type="PROSITE" id="PS00455">
    <property type="entry name" value="AMP_BINDING"/>
    <property type="match status" value="1"/>
</dbReference>
<dbReference type="EC" id="6.2.1.26" evidence="3"/>
<evidence type="ECO:0000313" key="3">
    <source>
        <dbReference type="EMBL" id="AQQ14283.1"/>
    </source>
</evidence>
<keyword evidence="4" id="KW-1185">Reference proteome</keyword>
<evidence type="ECO:0000259" key="2">
    <source>
        <dbReference type="Pfam" id="PF13193"/>
    </source>
</evidence>
<dbReference type="AlphaFoldDB" id="A0A1Q2HTW9"/>
<dbReference type="InterPro" id="IPR000873">
    <property type="entry name" value="AMP-dep_synth/lig_dom"/>
</dbReference>
<dbReference type="GO" id="GO:0006631">
    <property type="term" value="P:fatty acid metabolic process"/>
    <property type="evidence" value="ECO:0007669"/>
    <property type="project" value="TreeGrafter"/>
</dbReference>
<dbReference type="InterPro" id="IPR042099">
    <property type="entry name" value="ANL_N_sf"/>
</dbReference>
<dbReference type="GO" id="GO:0031956">
    <property type="term" value="F:medium-chain fatty acid-CoA ligase activity"/>
    <property type="evidence" value="ECO:0007669"/>
    <property type="project" value="TreeGrafter"/>
</dbReference>
<dbReference type="Pfam" id="PF13193">
    <property type="entry name" value="AMP-binding_C"/>
    <property type="match status" value="1"/>
</dbReference>
<protein>
    <submittedName>
        <fullName evidence="3">2-succinylbenzoate--CoA ligase</fullName>
        <ecNumber evidence="3">6.2.1.26</ecNumber>
    </submittedName>
</protein>
<feature type="domain" description="AMP-dependent synthetase/ligase" evidence="1">
    <location>
        <begin position="51"/>
        <end position="246"/>
    </location>
</feature>
<keyword evidence="3" id="KW-0436">Ligase</keyword>
<feature type="domain" description="AMP-binding enzyme C-terminal" evidence="2">
    <location>
        <begin position="298"/>
        <end position="373"/>
    </location>
</feature>
<dbReference type="Pfam" id="PF00501">
    <property type="entry name" value="AMP-binding"/>
    <property type="match status" value="1"/>
</dbReference>
<dbReference type="Proteomes" id="UP000217209">
    <property type="component" value="Chromosome"/>
</dbReference>
<sequence>MTHILELAPVDPADPLALMPILEEALTGRRAILPVPTDDPQRANLLRNTLAPGQPIKDDIALVVATSGSTGTPKGAMLTTANLVASADATHQALGGEGQWLLAMPAAYIAGIQVLVRSMVAGVEPAALDLSQGFSIAEFSARAHELADTGERTYTALTPMQLAKTLSSLQGIDALRRFTAVLIGGAAANPALLDSAAKLRINAVTTYGSSETSGGCVYNGTPIPGAQVKISDGRVFLGGPMVARGYRNPSSPELAEDLKGGWFRTSDAGSLVDGQLRIHGRVDNVIDSGGFKLHPEVLEELMLRIPGVTSACVIGAPDPRLGERVCAAYSGSATITHLLDAFDELVDTGEMPRWQVPKELKIVPVLPQLGPGKVDRAAVRELF</sequence>
<name>A0A1Q2HTW9_9CORY</name>
<dbReference type="Gene3D" id="3.40.50.12780">
    <property type="entry name" value="N-terminal domain of ligase-like"/>
    <property type="match status" value="1"/>
</dbReference>
<reference evidence="3 4" key="1">
    <citation type="submission" date="2016-12" db="EMBL/GenBank/DDBJ databases">
        <authorList>
            <person name="Song W.-J."/>
            <person name="Kurnit D.M."/>
        </authorList>
    </citation>
    <scope>NUCLEOTIDE SEQUENCE [LARGE SCALE GENOMIC DNA]</scope>
    <source>
        <strain evidence="3 4">DSM 30827</strain>
    </source>
</reference>
<dbReference type="NCBIfam" id="NF005877">
    <property type="entry name" value="PRK07824.1"/>
    <property type="match status" value="1"/>
</dbReference>
<dbReference type="RefSeq" id="WP_095660969.1">
    <property type="nucleotide sequence ID" value="NZ_CALTZW010000011.1"/>
</dbReference>
<evidence type="ECO:0000259" key="1">
    <source>
        <dbReference type="Pfam" id="PF00501"/>
    </source>
</evidence>
<dbReference type="PANTHER" id="PTHR43201">
    <property type="entry name" value="ACYL-COA SYNTHETASE"/>
    <property type="match status" value="1"/>
</dbReference>
<proteinExistence type="predicted"/>
<dbReference type="PANTHER" id="PTHR43201:SF32">
    <property type="entry name" value="2-SUCCINYLBENZOATE--COA LIGASE, CHLOROPLASTIC_PEROXISOMAL"/>
    <property type="match status" value="1"/>
</dbReference>
<dbReference type="EMBL" id="CP019688">
    <property type="protein sequence ID" value="AQQ14283.1"/>
    <property type="molecule type" value="Genomic_DNA"/>
</dbReference>
<dbReference type="InterPro" id="IPR020845">
    <property type="entry name" value="AMP-binding_CS"/>
</dbReference>
<dbReference type="SUPFAM" id="SSF56801">
    <property type="entry name" value="Acetyl-CoA synthetase-like"/>
    <property type="match status" value="1"/>
</dbReference>
<evidence type="ECO:0000313" key="4">
    <source>
        <dbReference type="Proteomes" id="UP000217209"/>
    </source>
</evidence>